<dbReference type="Proteomes" id="UP000002574">
    <property type="component" value="Chromosome"/>
</dbReference>
<dbReference type="EMBL" id="AP011112">
    <property type="protein sequence ID" value="BAI70114.1"/>
    <property type="molecule type" value="Genomic_DNA"/>
</dbReference>
<accession>D3DJW2</accession>
<dbReference type="STRING" id="608538.HTH_1667"/>
<proteinExistence type="predicted"/>
<dbReference type="AlphaFoldDB" id="D3DJW2"/>
<evidence type="ECO:0000313" key="2">
    <source>
        <dbReference type="Proteomes" id="UP000002574"/>
    </source>
</evidence>
<sequence length="82" mass="9786">MHQPHLCLRILLCSTLISKFKYISPVHREHSHLKNYIIFHGSMYEFKYNGIQLKITQGMLQRLYYLSCSSKALKTEMLFTDF</sequence>
<name>D3DJW2_HYDTT</name>
<organism evidence="1 2">
    <name type="scientific">Hydrogenobacter thermophilus (strain DSM 6534 / IAM 12695 / TK-6)</name>
    <dbReference type="NCBI Taxonomy" id="608538"/>
    <lineage>
        <taxon>Bacteria</taxon>
        <taxon>Pseudomonadati</taxon>
        <taxon>Aquificota</taxon>
        <taxon>Aquificia</taxon>
        <taxon>Aquificales</taxon>
        <taxon>Aquificaceae</taxon>
        <taxon>Hydrogenobacter</taxon>
    </lineage>
</organism>
<evidence type="ECO:0000313" key="1">
    <source>
        <dbReference type="EMBL" id="BAI70114.1"/>
    </source>
</evidence>
<dbReference type="KEGG" id="hth:HTH_1667"/>
<reference evidence="1 2" key="1">
    <citation type="journal article" date="2010" name="J. Bacteriol.">
        <title>Complete genome sequence of the thermophilic, obligately chemolithoautotrophic hydrogen-oxidizing bacterium Hydrogenobacter thermophilus TK-6.</title>
        <authorList>
            <person name="Arai H."/>
            <person name="Kanbe H."/>
            <person name="Ishii M."/>
            <person name="Igarashi Y."/>
        </authorList>
    </citation>
    <scope>NUCLEOTIDE SEQUENCE [LARGE SCALE GENOMIC DNA]</scope>
    <source>
        <strain evidence="2">DSM 6534 / IAM 12695 / TK-6 [Tokyo]</strain>
    </source>
</reference>
<keyword evidence="2" id="KW-1185">Reference proteome</keyword>
<protein>
    <submittedName>
        <fullName evidence="1">Uncharacterized protein</fullName>
    </submittedName>
</protein>
<gene>
    <name evidence="1" type="ordered locus">HTH_1667</name>
</gene>